<gene>
    <name evidence="2" type="ORF">PGT21_011002</name>
</gene>
<sequence length="249" mass="26788">MDHPSAPAHWQLSKDPSGTPRSGSQPLLSQNTHQHQSHHCQPPPSSLPSLDPFLSTSDPVLSTSTRPPPSSPQAPNNSTILLPRADQFKLVPPSSQPPLENDLGRPINLDKAPPPSSQPPQPLTRLFLLSSASPSTEESTGFFFWVADNLHATKPPSQPALPSSLPQPPPHQIDRNRVEVILFGLPYSPTSLDRPRLTESILSPLHPPAFGKRPWVDLSTLIAGLIPQPPPSSVVSPSVGRPATLLTLD</sequence>
<dbReference type="EMBL" id="VSWC01000119">
    <property type="protein sequence ID" value="KAA1082698.1"/>
    <property type="molecule type" value="Genomic_DNA"/>
</dbReference>
<dbReference type="AlphaFoldDB" id="A0A5B0N3K8"/>
<feature type="compositionally biased region" description="Polar residues" evidence="1">
    <location>
        <begin position="14"/>
        <end position="33"/>
    </location>
</feature>
<name>A0A5B0N3K8_PUCGR</name>
<protein>
    <submittedName>
        <fullName evidence="2">Uncharacterized protein</fullName>
    </submittedName>
</protein>
<proteinExistence type="predicted"/>
<accession>A0A5B0N3K8</accession>
<comment type="caution">
    <text evidence="2">The sequence shown here is derived from an EMBL/GenBank/DDBJ whole genome shotgun (WGS) entry which is preliminary data.</text>
</comment>
<feature type="region of interest" description="Disordered" evidence="1">
    <location>
        <begin position="1"/>
        <end position="123"/>
    </location>
</feature>
<evidence type="ECO:0000313" key="3">
    <source>
        <dbReference type="Proteomes" id="UP000324748"/>
    </source>
</evidence>
<feature type="compositionally biased region" description="Pro residues" evidence="1">
    <location>
        <begin position="112"/>
        <end position="122"/>
    </location>
</feature>
<organism evidence="2 3">
    <name type="scientific">Puccinia graminis f. sp. tritici</name>
    <dbReference type="NCBI Taxonomy" id="56615"/>
    <lineage>
        <taxon>Eukaryota</taxon>
        <taxon>Fungi</taxon>
        <taxon>Dikarya</taxon>
        <taxon>Basidiomycota</taxon>
        <taxon>Pucciniomycotina</taxon>
        <taxon>Pucciniomycetes</taxon>
        <taxon>Pucciniales</taxon>
        <taxon>Pucciniaceae</taxon>
        <taxon>Puccinia</taxon>
    </lineage>
</organism>
<keyword evidence="3" id="KW-1185">Reference proteome</keyword>
<evidence type="ECO:0000256" key="1">
    <source>
        <dbReference type="SAM" id="MobiDB-lite"/>
    </source>
</evidence>
<evidence type="ECO:0000313" key="2">
    <source>
        <dbReference type="EMBL" id="KAA1082698.1"/>
    </source>
</evidence>
<reference evidence="2 3" key="1">
    <citation type="submission" date="2019-05" db="EMBL/GenBank/DDBJ databases">
        <title>Emergence of the Ug99 lineage of the wheat stem rust pathogen through somatic hybridization.</title>
        <authorList>
            <person name="Li F."/>
            <person name="Upadhyaya N.M."/>
            <person name="Sperschneider J."/>
            <person name="Matny O."/>
            <person name="Nguyen-Phuc H."/>
            <person name="Mago R."/>
            <person name="Raley C."/>
            <person name="Miller M.E."/>
            <person name="Silverstein K.A.T."/>
            <person name="Henningsen E."/>
            <person name="Hirsch C.D."/>
            <person name="Visser B."/>
            <person name="Pretorius Z.A."/>
            <person name="Steffenson B.J."/>
            <person name="Schwessinger B."/>
            <person name="Dodds P.N."/>
            <person name="Figueroa M."/>
        </authorList>
    </citation>
    <scope>NUCLEOTIDE SEQUENCE [LARGE SCALE GENOMIC DNA]</scope>
    <source>
        <strain evidence="2">21-0</strain>
    </source>
</reference>
<feature type="compositionally biased region" description="Low complexity" evidence="1">
    <location>
        <begin position="47"/>
        <end position="65"/>
    </location>
</feature>
<dbReference type="Proteomes" id="UP000324748">
    <property type="component" value="Unassembled WGS sequence"/>
</dbReference>